<keyword evidence="2" id="KW-0378">Hydrolase</keyword>
<gene>
    <name evidence="2" type="primary">catD_2</name>
    <name evidence="2" type="ORF">Mame_00423</name>
</gene>
<dbReference type="InterPro" id="IPR029058">
    <property type="entry name" value="AB_hydrolase_fold"/>
</dbReference>
<proteinExistence type="predicted"/>
<dbReference type="EC" id="3.1.1.24" evidence="2"/>
<sequence>MTALSVPLPDGITLHARIDGPEGAPCVVFANSVLTDMSIWDAQADALSDRYRVLRYDQRGHGASEASAGAMDFARYGADLLAVMDAAGVDRCAVAGLSMGCPTALAALAAAPDRFAAFIAVDGVMRSAPGRAAFWTERRETALSDGMEAIAASTAPRWLPGEAEDNALSARLRAMIAGTSVEGFAAATYALSDYDQTTAITCPVLGIAGAEDGAMPDAVSKQFGGIPGARIAIIPGAGHLPNFQKPEAFNDALLAFLDQNYPTTKEQA</sequence>
<dbReference type="RefSeq" id="WP_018064581.1">
    <property type="nucleotide sequence ID" value="NZ_AQWH01000008.1"/>
</dbReference>
<evidence type="ECO:0000313" key="2">
    <source>
        <dbReference type="EMBL" id="AQZ49806.1"/>
    </source>
</evidence>
<evidence type="ECO:0000259" key="1">
    <source>
        <dbReference type="Pfam" id="PF12697"/>
    </source>
</evidence>
<dbReference type="Pfam" id="PF12697">
    <property type="entry name" value="Abhydrolase_6"/>
    <property type="match status" value="1"/>
</dbReference>
<protein>
    <submittedName>
        <fullName evidence="2">3-oxoadipate enol-lactonase 2</fullName>
        <ecNumber evidence="2">3.1.1.24</ecNumber>
    </submittedName>
</protein>
<organism evidence="2 3">
    <name type="scientific">Martelella mediterranea DSM 17316</name>
    <dbReference type="NCBI Taxonomy" id="1122214"/>
    <lineage>
        <taxon>Bacteria</taxon>
        <taxon>Pseudomonadati</taxon>
        <taxon>Pseudomonadota</taxon>
        <taxon>Alphaproteobacteria</taxon>
        <taxon>Hyphomicrobiales</taxon>
        <taxon>Aurantimonadaceae</taxon>
        <taxon>Martelella</taxon>
    </lineage>
</organism>
<dbReference type="InterPro" id="IPR050471">
    <property type="entry name" value="AB_hydrolase"/>
</dbReference>
<dbReference type="PANTHER" id="PTHR43433:SF4">
    <property type="entry name" value="NON-HEME CHLOROPEROXIDASE-RELATED"/>
    <property type="match status" value="1"/>
</dbReference>
<dbReference type="OrthoDB" id="9793083at2"/>
<reference evidence="2 3" key="1">
    <citation type="submission" date="2017-03" db="EMBL/GenBank/DDBJ databases">
        <title>Foreign affairs: Plasmid Transfer between Roseobacters and Rhizobia.</title>
        <authorList>
            <person name="Bartling P."/>
            <person name="Bunk B."/>
            <person name="Overmann J."/>
            <person name="Brinkmann H."/>
            <person name="Petersen J."/>
        </authorList>
    </citation>
    <scope>NUCLEOTIDE SEQUENCE [LARGE SCALE GENOMIC DNA]</scope>
    <source>
        <strain evidence="2 3">MACL11</strain>
    </source>
</reference>
<dbReference type="GO" id="GO:0047570">
    <property type="term" value="F:3-oxoadipate enol-lactonase activity"/>
    <property type="evidence" value="ECO:0007669"/>
    <property type="project" value="UniProtKB-EC"/>
</dbReference>
<dbReference type="STRING" id="1122214.Mame_00423"/>
<dbReference type="KEGG" id="mmed:Mame_00423"/>
<name>A0A1U9YWI9_9HYPH</name>
<keyword evidence="3" id="KW-1185">Reference proteome</keyword>
<accession>A0A1U9YWI9</accession>
<dbReference type="EMBL" id="CP020330">
    <property type="protein sequence ID" value="AQZ49806.1"/>
    <property type="molecule type" value="Genomic_DNA"/>
</dbReference>
<evidence type="ECO:0000313" key="3">
    <source>
        <dbReference type="Proteomes" id="UP000191135"/>
    </source>
</evidence>
<dbReference type="AlphaFoldDB" id="A0A1U9YWI9"/>
<feature type="domain" description="AB hydrolase-1" evidence="1">
    <location>
        <begin position="28"/>
        <end position="252"/>
    </location>
</feature>
<dbReference type="InterPro" id="IPR000073">
    <property type="entry name" value="AB_hydrolase_1"/>
</dbReference>
<dbReference type="Gene3D" id="3.40.50.1820">
    <property type="entry name" value="alpha/beta hydrolase"/>
    <property type="match status" value="1"/>
</dbReference>
<dbReference type="PANTHER" id="PTHR43433">
    <property type="entry name" value="HYDROLASE, ALPHA/BETA FOLD FAMILY PROTEIN"/>
    <property type="match status" value="1"/>
</dbReference>
<dbReference type="SUPFAM" id="SSF53474">
    <property type="entry name" value="alpha/beta-Hydrolases"/>
    <property type="match status" value="1"/>
</dbReference>
<dbReference type="eggNOG" id="COG2267">
    <property type="taxonomic scope" value="Bacteria"/>
</dbReference>
<dbReference type="Proteomes" id="UP000191135">
    <property type="component" value="Chromosome"/>
</dbReference>